<dbReference type="InterPro" id="IPR009078">
    <property type="entry name" value="Ferritin-like_SF"/>
</dbReference>
<dbReference type="InterPro" id="IPR026820">
    <property type="entry name" value="VioB/RebD_dom"/>
</dbReference>
<gene>
    <name evidence="2" type="ORF">Clacol_005155</name>
</gene>
<dbReference type="InterPro" id="IPR012347">
    <property type="entry name" value="Ferritin-like"/>
</dbReference>
<evidence type="ECO:0000259" key="1">
    <source>
        <dbReference type="Pfam" id="PF12902"/>
    </source>
</evidence>
<protein>
    <recommendedName>
        <fullName evidence="1">Iminophenyl-pyruvate dimer synthase domain-containing protein</fullName>
    </recommendedName>
</protein>
<evidence type="ECO:0000313" key="2">
    <source>
        <dbReference type="EMBL" id="GJJ10926.1"/>
    </source>
</evidence>
<dbReference type="EMBL" id="BPWL01000006">
    <property type="protein sequence ID" value="GJJ10926.1"/>
    <property type="molecule type" value="Genomic_DNA"/>
</dbReference>
<organism evidence="2 3">
    <name type="scientific">Clathrus columnatus</name>
    <dbReference type="NCBI Taxonomy" id="1419009"/>
    <lineage>
        <taxon>Eukaryota</taxon>
        <taxon>Fungi</taxon>
        <taxon>Dikarya</taxon>
        <taxon>Basidiomycota</taxon>
        <taxon>Agaricomycotina</taxon>
        <taxon>Agaricomycetes</taxon>
        <taxon>Phallomycetidae</taxon>
        <taxon>Phallales</taxon>
        <taxon>Clathraceae</taxon>
        <taxon>Clathrus</taxon>
    </lineage>
</organism>
<dbReference type="Pfam" id="PF12902">
    <property type="entry name" value="Ferritin-like"/>
    <property type="match status" value="1"/>
</dbReference>
<keyword evidence="3" id="KW-1185">Reference proteome</keyword>
<dbReference type="PANTHER" id="PTHR34400:SF4">
    <property type="entry name" value="MEMBRANE PROTEIN"/>
    <property type="match status" value="1"/>
</dbReference>
<reference evidence="2" key="1">
    <citation type="submission" date="2021-10" db="EMBL/GenBank/DDBJ databases">
        <title>De novo Genome Assembly of Clathrus columnatus (Basidiomycota, Fungi) Using Illumina and Nanopore Sequence Data.</title>
        <authorList>
            <person name="Ogiso-Tanaka E."/>
            <person name="Itagaki H."/>
            <person name="Hosoya T."/>
            <person name="Hosaka K."/>
        </authorList>
    </citation>
    <scope>NUCLEOTIDE SEQUENCE</scope>
    <source>
        <strain evidence="2">MO-923</strain>
    </source>
</reference>
<sequence length="420" mass="46524">MSNVFPPSNATGLFTSSAFAGRGFGAMLRTPGPELHDLGGIKLPELKTHLQAAILLELKTLPPYLYAAYSIKAPGPAKWSILNVAQQEMLHLALAGNILCAIGGEPKLYSLSPPGSGNPPEFPSYPDKMFYQETPLDLRGATKPNIRTFLELERPSILKDIDRVAEALDAYGSIGTFYWAIGEALKFNSNRIGDQALFSGDKKKQLQYGDGSWYNDEMVVVEDLNSALKALGIILDQGEGSQRQPPIRGTGSLDPPPPFAVRSHFEIFEDLYKGPPLDCYEVLENPKTKTFETGNQTNIHKVLLLGDAAFCYLLQTVETLWRTGGGTIKRMHFVNNNLHNIMLYVLRPLSTFLLSQKVKSADGTETNIRFNLFFNYYDFKTTGKLKKLQDLAKDAVGEFPSDKILLEVQKTVNALEDVEN</sequence>
<evidence type="ECO:0000313" key="3">
    <source>
        <dbReference type="Proteomes" id="UP001050691"/>
    </source>
</evidence>
<dbReference type="PANTHER" id="PTHR34400">
    <property type="match status" value="1"/>
</dbReference>
<name>A0AAV5AEJ2_9AGAM</name>
<accession>A0AAV5AEJ2</accession>
<dbReference type="Proteomes" id="UP001050691">
    <property type="component" value="Unassembled WGS sequence"/>
</dbReference>
<dbReference type="AlphaFoldDB" id="A0AAV5AEJ2"/>
<feature type="domain" description="Iminophenyl-pyruvate dimer synthase" evidence="1">
    <location>
        <begin position="50"/>
        <end position="272"/>
    </location>
</feature>
<comment type="caution">
    <text evidence="2">The sequence shown here is derived from an EMBL/GenBank/DDBJ whole genome shotgun (WGS) entry which is preliminary data.</text>
</comment>
<dbReference type="Gene3D" id="1.20.1260.10">
    <property type="match status" value="1"/>
</dbReference>
<proteinExistence type="predicted"/>
<dbReference type="SUPFAM" id="SSF47240">
    <property type="entry name" value="Ferritin-like"/>
    <property type="match status" value="1"/>
</dbReference>